<feature type="region of interest" description="Disordered" evidence="1">
    <location>
        <begin position="67"/>
        <end position="95"/>
    </location>
</feature>
<feature type="transmembrane region" description="Helical" evidence="2">
    <location>
        <begin position="119"/>
        <end position="139"/>
    </location>
</feature>
<evidence type="ECO:0000256" key="1">
    <source>
        <dbReference type="SAM" id="MobiDB-lite"/>
    </source>
</evidence>
<proteinExistence type="predicted"/>
<dbReference type="OrthoDB" id="2553651at2759"/>
<reference evidence="3" key="1">
    <citation type="submission" date="2016-06" db="EMBL/GenBank/DDBJ databases">
        <title>Draft Genome sequence of the fungus Inonotus baumii.</title>
        <authorList>
            <person name="Zhu H."/>
            <person name="Lin W."/>
        </authorList>
    </citation>
    <scope>NUCLEOTIDE SEQUENCE</scope>
    <source>
        <strain evidence="3">821</strain>
    </source>
</reference>
<accession>A0A9Q5I648</accession>
<feature type="transmembrane region" description="Helical" evidence="2">
    <location>
        <begin position="205"/>
        <end position="227"/>
    </location>
</feature>
<dbReference type="EMBL" id="LNZH02000035">
    <property type="protein sequence ID" value="OCB92090.1"/>
    <property type="molecule type" value="Genomic_DNA"/>
</dbReference>
<dbReference type="AlphaFoldDB" id="A0A9Q5I648"/>
<dbReference type="Proteomes" id="UP000757232">
    <property type="component" value="Unassembled WGS sequence"/>
</dbReference>
<evidence type="ECO:0000256" key="2">
    <source>
        <dbReference type="SAM" id="Phobius"/>
    </source>
</evidence>
<evidence type="ECO:0000313" key="4">
    <source>
        <dbReference type="Proteomes" id="UP000757232"/>
    </source>
</evidence>
<comment type="caution">
    <text evidence="3">The sequence shown here is derived from an EMBL/GenBank/DDBJ whole genome shotgun (WGS) entry which is preliminary data.</text>
</comment>
<keyword evidence="2" id="KW-0472">Membrane</keyword>
<keyword evidence="2" id="KW-0812">Transmembrane</keyword>
<keyword evidence="4" id="KW-1185">Reference proteome</keyword>
<sequence length="269" mass="29212">MSYADVTAKNAEPFSQQFKPDTALLNTVPPTTSNVADDASKVNVVASDFKEHPATLTSETNASLAVSESDYEYDEGGNNVNGSEKRKRRKARQSQLHDAEAEAAGLWAIVKERLFQPGVAGGLLGVVNVGLLGYTSYALYTDPSIRRDKRVLSIGSLSLLTLLGLEGYAAERYAKTPEGKAERQRAREEGTAIYRHVREVVLRPGVLGGLVGLANVGILGGVGFVAWRNWERPAWDRRLVSAVSVGLLGLWSVEGALAEKFRRESESHK</sequence>
<keyword evidence="2" id="KW-1133">Transmembrane helix</keyword>
<protein>
    <submittedName>
        <fullName evidence="3">Uncharacterized protein</fullName>
    </submittedName>
</protein>
<evidence type="ECO:0000313" key="3">
    <source>
        <dbReference type="EMBL" id="OCB92090.1"/>
    </source>
</evidence>
<name>A0A9Q5I648_SANBA</name>
<gene>
    <name evidence="3" type="ORF">A7U60_g585</name>
</gene>
<organism evidence="3 4">
    <name type="scientific">Sanghuangporus baumii</name>
    <name type="common">Phellinus baumii</name>
    <dbReference type="NCBI Taxonomy" id="108892"/>
    <lineage>
        <taxon>Eukaryota</taxon>
        <taxon>Fungi</taxon>
        <taxon>Dikarya</taxon>
        <taxon>Basidiomycota</taxon>
        <taxon>Agaricomycotina</taxon>
        <taxon>Agaricomycetes</taxon>
        <taxon>Hymenochaetales</taxon>
        <taxon>Hymenochaetaceae</taxon>
        <taxon>Sanghuangporus</taxon>
    </lineage>
</organism>